<evidence type="ECO:0000313" key="5">
    <source>
        <dbReference type="Proteomes" id="UP001225356"/>
    </source>
</evidence>
<dbReference type="Gene3D" id="3.30.10.20">
    <property type="match status" value="1"/>
</dbReference>
<dbReference type="InterPro" id="IPR005543">
    <property type="entry name" value="PASTA_dom"/>
</dbReference>
<dbReference type="PROSITE" id="PS51178">
    <property type="entry name" value="PASTA"/>
    <property type="match status" value="1"/>
</dbReference>
<feature type="transmembrane region" description="Helical" evidence="2">
    <location>
        <begin position="21"/>
        <end position="39"/>
    </location>
</feature>
<evidence type="ECO:0000256" key="2">
    <source>
        <dbReference type="SAM" id="Phobius"/>
    </source>
</evidence>
<evidence type="ECO:0000313" key="4">
    <source>
        <dbReference type="EMBL" id="MDP9849664.1"/>
    </source>
</evidence>
<dbReference type="Pfam" id="PF05901">
    <property type="entry name" value="Excalibur"/>
    <property type="match status" value="1"/>
</dbReference>
<proteinExistence type="predicted"/>
<dbReference type="EMBL" id="JAUSQU010000001">
    <property type="protein sequence ID" value="MDP9849664.1"/>
    <property type="molecule type" value="Genomic_DNA"/>
</dbReference>
<keyword evidence="2" id="KW-1133">Transmembrane helix</keyword>
<feature type="region of interest" description="Disordered" evidence="1">
    <location>
        <begin position="164"/>
        <end position="215"/>
    </location>
</feature>
<keyword evidence="5" id="KW-1185">Reference proteome</keyword>
<feature type="domain" description="PASTA" evidence="3">
    <location>
        <begin position="89"/>
        <end position="159"/>
    </location>
</feature>
<evidence type="ECO:0000256" key="1">
    <source>
        <dbReference type="SAM" id="MobiDB-lite"/>
    </source>
</evidence>
<keyword evidence="2" id="KW-0472">Membrane</keyword>
<evidence type="ECO:0000259" key="3">
    <source>
        <dbReference type="PROSITE" id="PS51178"/>
    </source>
</evidence>
<dbReference type="InterPro" id="IPR008613">
    <property type="entry name" value="Excalibur_Ca-bd_domain"/>
</dbReference>
<dbReference type="Proteomes" id="UP001225356">
    <property type="component" value="Unassembled WGS sequence"/>
</dbReference>
<organism evidence="4 5">
    <name type="scientific">Streptosporangium lutulentum</name>
    <dbReference type="NCBI Taxonomy" id="1461250"/>
    <lineage>
        <taxon>Bacteria</taxon>
        <taxon>Bacillati</taxon>
        <taxon>Actinomycetota</taxon>
        <taxon>Actinomycetes</taxon>
        <taxon>Streptosporangiales</taxon>
        <taxon>Streptosporangiaceae</taxon>
        <taxon>Streptosporangium</taxon>
    </lineage>
</organism>
<accession>A0ABT9QUI4</accession>
<protein>
    <recommendedName>
        <fullName evidence="3">PASTA domain-containing protein</fullName>
    </recommendedName>
</protein>
<gene>
    <name evidence="4" type="ORF">J2853_008875</name>
</gene>
<comment type="caution">
    <text evidence="4">The sequence shown here is derived from an EMBL/GenBank/DDBJ whole genome shotgun (WGS) entry which is preliminary data.</text>
</comment>
<name>A0ABT9QUI4_9ACTN</name>
<feature type="compositionally biased region" description="Polar residues" evidence="1">
    <location>
        <begin position="186"/>
        <end position="199"/>
    </location>
</feature>
<sequence length="244" mass="25731">MIKRIYLGPAHTQLGRKVIRVGLLGLLTVAVLIAPFQRIDPAPVASDRVALQRSSAPGIVTPTGVGLPSVQPMTAPPPAPEITVTTTTTSTGTRMPHLSGLDGASARKQLQELGVRGITMKAVNGGAVIDESKLIVVGVSHLPGEKITADTAITLMLGRSLVPRPTRSAAVQPPPPVGETKRPEPSASSPVPEQATSSPKPAPDPRFGTCREANAHGYEGYRQGIDIEYDWYEDRDSDGVACER</sequence>
<keyword evidence="2" id="KW-0812">Transmembrane</keyword>
<dbReference type="RefSeq" id="WP_307567635.1">
    <property type="nucleotide sequence ID" value="NZ_JAUSQU010000001.1"/>
</dbReference>
<dbReference type="SMART" id="SM00894">
    <property type="entry name" value="Excalibur"/>
    <property type="match status" value="1"/>
</dbReference>
<reference evidence="4 5" key="1">
    <citation type="submission" date="2023-07" db="EMBL/GenBank/DDBJ databases">
        <title>Sequencing the genomes of 1000 actinobacteria strains.</title>
        <authorList>
            <person name="Klenk H.-P."/>
        </authorList>
    </citation>
    <scope>NUCLEOTIDE SEQUENCE [LARGE SCALE GENOMIC DNA]</scope>
    <source>
        <strain evidence="4 5">DSM 46740</strain>
    </source>
</reference>